<protein>
    <submittedName>
        <fullName evidence="1">Uncharacterized protein</fullName>
    </submittedName>
</protein>
<dbReference type="RefSeq" id="WP_253019935.1">
    <property type="nucleotide sequence ID" value="NZ_JAOSHN010000003.1"/>
</dbReference>
<dbReference type="EMBL" id="JAOSHN010000003">
    <property type="protein sequence ID" value="MCU7378525.1"/>
    <property type="molecule type" value="Genomic_DNA"/>
</dbReference>
<sequence length="79" mass="9256">METFMVFNSIGGDLNRDSVVANFATTAADGKTYHVDYCSYWKKMLDRISYICFSAKVLYRKSHYQSLRKTFHIQTLFSH</sequence>
<keyword evidence="2" id="KW-1185">Reference proteome</keyword>
<name>A0A9J6QRJ3_9FIRM</name>
<organism evidence="1 2">
    <name type="scientific">Hominibacterium faecale</name>
    <dbReference type="NCBI Taxonomy" id="2839743"/>
    <lineage>
        <taxon>Bacteria</taxon>
        <taxon>Bacillati</taxon>
        <taxon>Bacillota</taxon>
        <taxon>Clostridia</taxon>
        <taxon>Peptostreptococcales</taxon>
        <taxon>Anaerovoracaceae</taxon>
        <taxon>Hominibacterium</taxon>
    </lineage>
</organism>
<reference evidence="1" key="1">
    <citation type="submission" date="2022-09" db="EMBL/GenBank/DDBJ databases">
        <title>Culturomic study of gut microbiota in children with autism spectrum disorder.</title>
        <authorList>
            <person name="Efimov B.A."/>
            <person name="Chaplin A.V."/>
            <person name="Sokolova S.R."/>
            <person name="Pikina A.P."/>
            <person name="Korzhanova M."/>
            <person name="Belova V."/>
            <person name="Korostin D."/>
        </authorList>
    </citation>
    <scope>NUCLEOTIDE SEQUENCE</scope>
    <source>
        <strain evidence="1">ASD5510</strain>
    </source>
</reference>
<dbReference type="AlphaFoldDB" id="A0A9J6QRJ3"/>
<accession>A0A9J6QRJ3</accession>
<dbReference type="Proteomes" id="UP001065549">
    <property type="component" value="Unassembled WGS sequence"/>
</dbReference>
<comment type="caution">
    <text evidence="1">The sequence shown here is derived from an EMBL/GenBank/DDBJ whole genome shotgun (WGS) entry which is preliminary data.</text>
</comment>
<proteinExistence type="predicted"/>
<evidence type="ECO:0000313" key="2">
    <source>
        <dbReference type="Proteomes" id="UP001065549"/>
    </source>
</evidence>
<evidence type="ECO:0000313" key="1">
    <source>
        <dbReference type="EMBL" id="MCU7378525.1"/>
    </source>
</evidence>
<gene>
    <name evidence="1" type="ORF">OBO34_09155</name>
</gene>